<reference evidence="3" key="1">
    <citation type="submission" date="2016-10" db="EMBL/GenBank/DDBJ databases">
        <authorList>
            <person name="Varghese N."/>
            <person name="Submissions S."/>
        </authorList>
    </citation>
    <scope>NUCLEOTIDE SEQUENCE [LARGE SCALE GENOMIC DNA]</scope>
    <source>
        <strain evidence="3">DSM 21743</strain>
    </source>
</reference>
<proteinExistence type="predicted"/>
<dbReference type="PROSITE" id="PS51257">
    <property type="entry name" value="PROKAR_LIPOPROTEIN"/>
    <property type="match status" value="1"/>
</dbReference>
<keyword evidence="1" id="KW-0732">Signal</keyword>
<evidence type="ECO:0000256" key="1">
    <source>
        <dbReference type="SAM" id="SignalP"/>
    </source>
</evidence>
<dbReference type="NCBIfam" id="NF033206">
    <property type="entry name" value="ScyE_fam"/>
    <property type="match status" value="1"/>
</dbReference>
<organism evidence="2 3">
    <name type="scientific">Microlunatus sagamiharensis</name>
    <dbReference type="NCBI Taxonomy" id="546874"/>
    <lineage>
        <taxon>Bacteria</taxon>
        <taxon>Bacillati</taxon>
        <taxon>Actinomycetota</taxon>
        <taxon>Actinomycetes</taxon>
        <taxon>Propionibacteriales</taxon>
        <taxon>Propionibacteriaceae</taxon>
        <taxon>Microlunatus</taxon>
    </lineage>
</organism>
<feature type="chain" id="PRO_5009280282" description="ScyD/ScyE family protein" evidence="1">
    <location>
        <begin position="29"/>
        <end position="384"/>
    </location>
</feature>
<keyword evidence="3" id="KW-1185">Reference proteome</keyword>
<dbReference type="STRING" id="546874.SAMN04488544_1913"/>
<dbReference type="RefSeq" id="WP_091074216.1">
    <property type="nucleotide sequence ID" value="NZ_LT629799.1"/>
</dbReference>
<evidence type="ECO:0008006" key="4">
    <source>
        <dbReference type="Google" id="ProtNLM"/>
    </source>
</evidence>
<accession>A0A1H2MEW2</accession>
<evidence type="ECO:0000313" key="2">
    <source>
        <dbReference type="EMBL" id="SDU91575.1"/>
    </source>
</evidence>
<name>A0A1H2MEW2_9ACTN</name>
<protein>
    <recommendedName>
        <fullName evidence="4">ScyD/ScyE family protein</fullName>
    </recommendedName>
</protein>
<dbReference type="InterPro" id="IPR011042">
    <property type="entry name" value="6-blade_b-propeller_TolB-like"/>
</dbReference>
<gene>
    <name evidence="2" type="ORF">SAMN04488544_1913</name>
</gene>
<dbReference type="Proteomes" id="UP000198825">
    <property type="component" value="Chromosome I"/>
</dbReference>
<dbReference type="InterPro" id="IPR048031">
    <property type="entry name" value="ScyD/ScyE-like"/>
</dbReference>
<dbReference type="OrthoDB" id="928769at2"/>
<dbReference type="Gene3D" id="2.120.10.30">
    <property type="entry name" value="TolB, C-terminal domain"/>
    <property type="match status" value="1"/>
</dbReference>
<sequence length="384" mass="38550">MIVRKRLTLVAAAALACAGLVGTAPASAGSPAEAPAAQPGVTVLATGLNGPRQVSGTSKYLYVAESDAAQVSRVSKASGAVKLQVSGAALAQGVVRTNDRFYIASGEQAPDDARAVNGSSEILVAKTGRRPSTFADLLAYELKHNPDNQTQFGEDGNPLDALSNPYFVVRSQVRGGFLLAADAGGNDVLAISRSGKVSTFFVPPSVTTGPCAGAEQNSDAGPSCDAVPTGLAWGPDGNLYVSAATGLAPGEGRVYVVNKNGRLVRTWTGFDGPTGVAVGADGAVYVSELLEGLPGEPGAAAGSVVPSARAAEAAAAEPAFDPATVGRVVKVAPNGDRTFAQVTMPAGLLYADGTLYASAWAVAGEFGIADAGQVVKVDASAFSK</sequence>
<dbReference type="AlphaFoldDB" id="A0A1H2MEW2"/>
<feature type="signal peptide" evidence="1">
    <location>
        <begin position="1"/>
        <end position="28"/>
    </location>
</feature>
<dbReference type="EMBL" id="LT629799">
    <property type="protein sequence ID" value="SDU91575.1"/>
    <property type="molecule type" value="Genomic_DNA"/>
</dbReference>
<dbReference type="SUPFAM" id="SSF63829">
    <property type="entry name" value="Calcium-dependent phosphotriesterase"/>
    <property type="match status" value="1"/>
</dbReference>
<evidence type="ECO:0000313" key="3">
    <source>
        <dbReference type="Proteomes" id="UP000198825"/>
    </source>
</evidence>